<sequence>MAIRLSELAEKLDCKMHGEDCLINNVSDLDMAKKGDLAFIYNLKYLDKLHSTKASAIILKEAWLENCTKPALISDNSRLAFVKAARLLNPEKRYQAGIAKSADVAAGVSLPDSVYLGPNVVIESGVQLGSNVQIAANSVLCSDVSIGDNTVIHPNVSVGQGTKIGKNCIVYAGTVIGSDGFGYEMEDGAYLKIPQLGNVLIGDNVEIGANTAIDRGALRDTVINDGVKLDNLVQIAHNVVVGKHTVMSGHSGIAGSTTVGEYCIIGGGVGISDNIEMTDNVVILGRTLVSSSITEPGAYASSMLTDNVKNWRKNALRFKQLHKMEKRLKALERKPEEKA</sequence>
<reference evidence="8" key="1">
    <citation type="submission" date="2018-06" db="EMBL/GenBank/DDBJ databases">
        <authorList>
            <person name="Zhirakovskaya E."/>
        </authorList>
    </citation>
    <scope>NUCLEOTIDE SEQUENCE</scope>
</reference>
<dbReference type="GO" id="GO:0009245">
    <property type="term" value="P:lipid A biosynthetic process"/>
    <property type="evidence" value="ECO:0007669"/>
    <property type="project" value="UniProtKB-KW"/>
</dbReference>
<dbReference type="AlphaFoldDB" id="A0A3B0WI50"/>
<dbReference type="NCBIfam" id="NF002060">
    <property type="entry name" value="PRK00892.1"/>
    <property type="match status" value="1"/>
</dbReference>
<evidence type="ECO:0000256" key="2">
    <source>
        <dbReference type="ARBA" id="ARBA00022556"/>
    </source>
</evidence>
<dbReference type="HAMAP" id="MF_00523">
    <property type="entry name" value="LpxD"/>
    <property type="match status" value="1"/>
</dbReference>
<evidence type="ECO:0000256" key="4">
    <source>
        <dbReference type="ARBA" id="ARBA00022737"/>
    </source>
</evidence>
<dbReference type="InterPro" id="IPR020573">
    <property type="entry name" value="UDP_GlcNAc_AcTrfase_non-rep"/>
</dbReference>
<evidence type="ECO:0000256" key="3">
    <source>
        <dbReference type="ARBA" id="ARBA00022679"/>
    </source>
</evidence>
<keyword evidence="6 8" id="KW-0012">Acyltransferase</keyword>
<dbReference type="InterPro" id="IPR011004">
    <property type="entry name" value="Trimer_LpxA-like_sf"/>
</dbReference>
<dbReference type="Pfam" id="PF04613">
    <property type="entry name" value="LpxD"/>
    <property type="match status" value="1"/>
</dbReference>
<organism evidence="8">
    <name type="scientific">hydrothermal vent metagenome</name>
    <dbReference type="NCBI Taxonomy" id="652676"/>
    <lineage>
        <taxon>unclassified sequences</taxon>
        <taxon>metagenomes</taxon>
        <taxon>ecological metagenomes</taxon>
    </lineage>
</organism>
<dbReference type="GO" id="GO:0016020">
    <property type="term" value="C:membrane"/>
    <property type="evidence" value="ECO:0007669"/>
    <property type="project" value="GOC"/>
</dbReference>
<feature type="domain" description="UDP-3-O-[3-hydroxymyristoyl] glucosamine N-acyltransferase non-repeat region" evidence="7">
    <location>
        <begin position="20"/>
        <end position="87"/>
    </location>
</feature>
<gene>
    <name evidence="8" type="ORF">MNBD_GAMMA06-985</name>
</gene>
<dbReference type="InterPro" id="IPR018357">
    <property type="entry name" value="Hexapep_transf_CS"/>
</dbReference>
<keyword evidence="4" id="KW-0677">Repeat</keyword>
<keyword evidence="2" id="KW-0441">Lipid A biosynthesis</keyword>
<dbReference type="PROSITE" id="PS00101">
    <property type="entry name" value="HEXAPEP_TRANSFERASES"/>
    <property type="match status" value="1"/>
</dbReference>
<dbReference type="PANTHER" id="PTHR43378">
    <property type="entry name" value="UDP-3-O-ACYLGLUCOSAMINE N-ACYLTRANSFERASE"/>
    <property type="match status" value="1"/>
</dbReference>
<dbReference type="Pfam" id="PF00132">
    <property type="entry name" value="Hexapep"/>
    <property type="match status" value="2"/>
</dbReference>
<dbReference type="NCBIfam" id="TIGR01853">
    <property type="entry name" value="lipid_A_lpxD"/>
    <property type="match status" value="1"/>
</dbReference>
<keyword evidence="1" id="KW-0444">Lipid biosynthesis</keyword>
<dbReference type="PANTHER" id="PTHR43378:SF2">
    <property type="entry name" value="UDP-3-O-ACYLGLUCOSAMINE N-ACYLTRANSFERASE 1, MITOCHONDRIAL-RELATED"/>
    <property type="match status" value="1"/>
</dbReference>
<evidence type="ECO:0000256" key="5">
    <source>
        <dbReference type="ARBA" id="ARBA00023098"/>
    </source>
</evidence>
<dbReference type="GO" id="GO:0016410">
    <property type="term" value="F:N-acyltransferase activity"/>
    <property type="evidence" value="ECO:0007669"/>
    <property type="project" value="InterPro"/>
</dbReference>
<dbReference type="CDD" id="cd03352">
    <property type="entry name" value="LbH_LpxD"/>
    <property type="match status" value="1"/>
</dbReference>
<evidence type="ECO:0000256" key="6">
    <source>
        <dbReference type="ARBA" id="ARBA00023315"/>
    </source>
</evidence>
<protein>
    <submittedName>
        <fullName evidence="8">UDP-3-O-[3-hydroxymyristoyl] glucosamine N-acyltransferase</fullName>
        <ecNumber evidence="8">2.3.1.191</ecNumber>
    </submittedName>
</protein>
<dbReference type="Gene3D" id="3.40.1390.10">
    <property type="entry name" value="MurE/MurF, N-terminal domain"/>
    <property type="match status" value="1"/>
</dbReference>
<proteinExistence type="inferred from homology"/>
<dbReference type="EMBL" id="UOFD01000022">
    <property type="protein sequence ID" value="VAW50982.1"/>
    <property type="molecule type" value="Genomic_DNA"/>
</dbReference>
<dbReference type="EC" id="2.3.1.191" evidence="8"/>
<evidence type="ECO:0000313" key="8">
    <source>
        <dbReference type="EMBL" id="VAW50982.1"/>
    </source>
</evidence>
<keyword evidence="5" id="KW-0443">Lipid metabolism</keyword>
<dbReference type="InterPro" id="IPR007691">
    <property type="entry name" value="LpxD"/>
</dbReference>
<accession>A0A3B0WI50</accession>
<dbReference type="GO" id="GO:0103118">
    <property type="term" value="F:UDP-3-O-[(3R)-3-hydroxyacyl]-glucosamine N-acyltransferase activity"/>
    <property type="evidence" value="ECO:0007669"/>
    <property type="project" value="UniProtKB-EC"/>
</dbReference>
<evidence type="ECO:0000259" key="7">
    <source>
        <dbReference type="Pfam" id="PF04613"/>
    </source>
</evidence>
<dbReference type="SUPFAM" id="SSF51161">
    <property type="entry name" value="Trimeric LpxA-like enzymes"/>
    <property type="match status" value="1"/>
</dbReference>
<dbReference type="InterPro" id="IPR001451">
    <property type="entry name" value="Hexapep"/>
</dbReference>
<evidence type="ECO:0000256" key="1">
    <source>
        <dbReference type="ARBA" id="ARBA00022516"/>
    </source>
</evidence>
<dbReference type="Gene3D" id="1.20.5.170">
    <property type="match status" value="1"/>
</dbReference>
<name>A0A3B0WI50_9ZZZZ</name>
<dbReference type="Gene3D" id="2.160.10.10">
    <property type="entry name" value="Hexapeptide repeat proteins"/>
    <property type="match status" value="1"/>
</dbReference>
<keyword evidence="3 8" id="KW-0808">Transferase</keyword>